<feature type="compositionally biased region" description="Low complexity" evidence="4">
    <location>
        <begin position="33"/>
        <end position="44"/>
    </location>
</feature>
<protein>
    <recommendedName>
        <fullName evidence="5">Survival protein SurE-like phosphatase/nucleotidase domain-containing protein</fullName>
    </recommendedName>
</protein>
<accession>A0AA41SKZ6</accession>
<dbReference type="InterPro" id="IPR036523">
    <property type="entry name" value="SurE-like_sf"/>
</dbReference>
<gene>
    <name evidence="6" type="ORF">MKW94_024332</name>
</gene>
<keyword evidence="7" id="KW-1185">Reference proteome</keyword>
<dbReference type="PANTHER" id="PTHR30457:SF5">
    <property type="entry name" value="OS01G0709400 PROTEIN"/>
    <property type="match status" value="1"/>
</dbReference>
<dbReference type="Proteomes" id="UP001177140">
    <property type="component" value="Unassembled WGS sequence"/>
</dbReference>
<evidence type="ECO:0000256" key="3">
    <source>
        <dbReference type="ARBA" id="ARBA00022801"/>
    </source>
</evidence>
<evidence type="ECO:0000256" key="4">
    <source>
        <dbReference type="SAM" id="MobiDB-lite"/>
    </source>
</evidence>
<dbReference type="PANTHER" id="PTHR30457">
    <property type="entry name" value="5'-NUCLEOTIDASE SURE"/>
    <property type="match status" value="1"/>
</dbReference>
<dbReference type="EMBL" id="JAJJMA010163848">
    <property type="protein sequence ID" value="MCL7036058.1"/>
    <property type="molecule type" value="Genomic_DNA"/>
</dbReference>
<dbReference type="InterPro" id="IPR030048">
    <property type="entry name" value="SurE"/>
</dbReference>
<sequence length="121" mass="12817">MKNNFLPPNLVSNLQQVLNNRKGDTNEEEEANEAAPTTSTSSTTEIDESKPIVLVTNGDGIDSEGLTCLVQALVKDNLYNIQVCAPQSDRSVTGHAVTVCETITVSSTEISGVSCAAYEVA</sequence>
<evidence type="ECO:0000256" key="2">
    <source>
        <dbReference type="ARBA" id="ARBA00022723"/>
    </source>
</evidence>
<keyword evidence="2" id="KW-0479">Metal-binding</keyword>
<comment type="similarity">
    <text evidence="1">Belongs to the SurE nucleotidase family.</text>
</comment>
<proteinExistence type="inferred from homology"/>
<dbReference type="Gene3D" id="3.40.1210.10">
    <property type="entry name" value="Survival protein SurE-like phosphatase/nucleotidase"/>
    <property type="match status" value="1"/>
</dbReference>
<name>A0AA41SKZ6_PAPNU</name>
<dbReference type="GO" id="GO:0046872">
    <property type="term" value="F:metal ion binding"/>
    <property type="evidence" value="ECO:0007669"/>
    <property type="project" value="UniProtKB-KW"/>
</dbReference>
<feature type="region of interest" description="Disordered" evidence="4">
    <location>
        <begin position="16"/>
        <end position="49"/>
    </location>
</feature>
<evidence type="ECO:0000256" key="1">
    <source>
        <dbReference type="ARBA" id="ARBA00011062"/>
    </source>
</evidence>
<dbReference type="Pfam" id="PF01975">
    <property type="entry name" value="SurE"/>
    <property type="match status" value="1"/>
</dbReference>
<evidence type="ECO:0000313" key="6">
    <source>
        <dbReference type="EMBL" id="MCL7036058.1"/>
    </source>
</evidence>
<feature type="domain" description="Survival protein SurE-like phosphatase/nucleotidase" evidence="5">
    <location>
        <begin position="53"/>
        <end position="109"/>
    </location>
</feature>
<evidence type="ECO:0000259" key="5">
    <source>
        <dbReference type="Pfam" id="PF01975"/>
    </source>
</evidence>
<reference evidence="6" key="1">
    <citation type="submission" date="2022-03" db="EMBL/GenBank/DDBJ databases">
        <title>A functionally conserved STORR gene fusion in Papaver species that diverged 16.8 million years ago.</title>
        <authorList>
            <person name="Catania T."/>
        </authorList>
    </citation>
    <scope>NUCLEOTIDE SEQUENCE</scope>
    <source>
        <strain evidence="6">S-191538</strain>
    </source>
</reference>
<dbReference type="GO" id="GO:0008252">
    <property type="term" value="F:nucleotidase activity"/>
    <property type="evidence" value="ECO:0007669"/>
    <property type="project" value="InterPro"/>
</dbReference>
<evidence type="ECO:0000313" key="7">
    <source>
        <dbReference type="Proteomes" id="UP001177140"/>
    </source>
</evidence>
<dbReference type="InterPro" id="IPR002828">
    <property type="entry name" value="SurE-like_Pase/nucleotidase"/>
</dbReference>
<keyword evidence="3" id="KW-0378">Hydrolase</keyword>
<dbReference type="AlphaFoldDB" id="A0AA41SKZ6"/>
<comment type="caution">
    <text evidence="6">The sequence shown here is derived from an EMBL/GenBank/DDBJ whole genome shotgun (WGS) entry which is preliminary data.</text>
</comment>
<dbReference type="SUPFAM" id="SSF64167">
    <property type="entry name" value="SurE-like"/>
    <property type="match status" value="1"/>
</dbReference>
<feature type="non-terminal residue" evidence="6">
    <location>
        <position position="1"/>
    </location>
</feature>
<organism evidence="6 7">
    <name type="scientific">Papaver nudicaule</name>
    <name type="common">Iceland poppy</name>
    <dbReference type="NCBI Taxonomy" id="74823"/>
    <lineage>
        <taxon>Eukaryota</taxon>
        <taxon>Viridiplantae</taxon>
        <taxon>Streptophyta</taxon>
        <taxon>Embryophyta</taxon>
        <taxon>Tracheophyta</taxon>
        <taxon>Spermatophyta</taxon>
        <taxon>Magnoliopsida</taxon>
        <taxon>Ranunculales</taxon>
        <taxon>Papaveraceae</taxon>
        <taxon>Papaveroideae</taxon>
        <taxon>Papaver</taxon>
    </lineage>
</organism>